<dbReference type="EMBL" id="FJOG01000066">
    <property type="protein sequence ID" value="CZR69184.1"/>
    <property type="molecule type" value="Genomic_DNA"/>
</dbReference>
<dbReference type="PANTHER" id="PTHR48070">
    <property type="entry name" value="ESTERASE OVCA2"/>
    <property type="match status" value="1"/>
</dbReference>
<dbReference type="Proteomes" id="UP000184330">
    <property type="component" value="Unassembled WGS sequence"/>
</dbReference>
<name>A0A1L7XVW7_9HELO</name>
<dbReference type="SUPFAM" id="SSF53474">
    <property type="entry name" value="alpha/beta-Hydrolases"/>
    <property type="match status" value="1"/>
</dbReference>
<dbReference type="InterPro" id="IPR005645">
    <property type="entry name" value="FSH-like_dom"/>
</dbReference>
<evidence type="ECO:0000259" key="2">
    <source>
        <dbReference type="Pfam" id="PF03959"/>
    </source>
</evidence>
<accession>A0A1L7XVW7</accession>
<sequence length="223" mass="24652">MHILCLHGMGTNNQVFEIQTAALRYELGDQHTYEFVEGTIPCPIAPEISSLFNPDDSYYSYFDPNSVNSALEALRQLEEYIIAEGPFDGVLAFSQGAGLVAMHIIYQSLQNPRRNPVPPFKFAIFLSSIPVYDLRGVENGTGIRKLDPALDGHLIRIPTTHIWGEHEVHKADGELLESLCEQKMTATFVHDGGHEVPGLSGKSAVTGTVKAMRRSIFNALLLE</sequence>
<feature type="domain" description="Serine hydrolase" evidence="2">
    <location>
        <begin position="2"/>
        <end position="199"/>
    </location>
</feature>
<dbReference type="GO" id="GO:0005634">
    <property type="term" value="C:nucleus"/>
    <property type="evidence" value="ECO:0007669"/>
    <property type="project" value="TreeGrafter"/>
</dbReference>
<keyword evidence="1" id="KW-0378">Hydrolase</keyword>
<protein>
    <recommendedName>
        <fullName evidence="2">Serine hydrolase domain-containing protein</fullName>
    </recommendedName>
</protein>
<keyword evidence="4" id="KW-1185">Reference proteome</keyword>
<dbReference type="InterPro" id="IPR029058">
    <property type="entry name" value="AB_hydrolase_fold"/>
</dbReference>
<reference evidence="3 4" key="1">
    <citation type="submission" date="2016-03" db="EMBL/GenBank/DDBJ databases">
        <authorList>
            <person name="Ploux O."/>
        </authorList>
    </citation>
    <scope>NUCLEOTIDE SEQUENCE [LARGE SCALE GENOMIC DNA]</scope>
    <source>
        <strain evidence="3 4">UAMH 11012</strain>
    </source>
</reference>
<evidence type="ECO:0000313" key="3">
    <source>
        <dbReference type="EMBL" id="CZR69184.1"/>
    </source>
</evidence>
<dbReference type="PANTHER" id="PTHR48070:SF7">
    <property type="entry name" value="SERINE HYDROLASE FSH DOMAIN-CONTAINING PROTEIN-RELATED"/>
    <property type="match status" value="1"/>
</dbReference>
<evidence type="ECO:0000256" key="1">
    <source>
        <dbReference type="ARBA" id="ARBA00022801"/>
    </source>
</evidence>
<organism evidence="3 4">
    <name type="scientific">Phialocephala subalpina</name>
    <dbReference type="NCBI Taxonomy" id="576137"/>
    <lineage>
        <taxon>Eukaryota</taxon>
        <taxon>Fungi</taxon>
        <taxon>Dikarya</taxon>
        <taxon>Ascomycota</taxon>
        <taxon>Pezizomycotina</taxon>
        <taxon>Leotiomycetes</taxon>
        <taxon>Helotiales</taxon>
        <taxon>Mollisiaceae</taxon>
        <taxon>Phialocephala</taxon>
        <taxon>Phialocephala fortinii species complex</taxon>
    </lineage>
</organism>
<dbReference type="AlphaFoldDB" id="A0A1L7XVW7"/>
<dbReference type="InterPro" id="IPR050593">
    <property type="entry name" value="LovG"/>
</dbReference>
<dbReference type="OrthoDB" id="2094269at2759"/>
<evidence type="ECO:0000313" key="4">
    <source>
        <dbReference type="Proteomes" id="UP000184330"/>
    </source>
</evidence>
<gene>
    <name evidence="3" type="ORF">PAC_19084</name>
</gene>
<dbReference type="Gene3D" id="3.40.50.1820">
    <property type="entry name" value="alpha/beta hydrolase"/>
    <property type="match status" value="1"/>
</dbReference>
<proteinExistence type="predicted"/>
<dbReference type="Pfam" id="PF03959">
    <property type="entry name" value="FSH1"/>
    <property type="match status" value="1"/>
</dbReference>
<dbReference type="GO" id="GO:0019748">
    <property type="term" value="P:secondary metabolic process"/>
    <property type="evidence" value="ECO:0007669"/>
    <property type="project" value="TreeGrafter"/>
</dbReference>
<dbReference type="GO" id="GO:0005737">
    <property type="term" value="C:cytoplasm"/>
    <property type="evidence" value="ECO:0007669"/>
    <property type="project" value="TreeGrafter"/>
</dbReference>
<dbReference type="GO" id="GO:0016787">
    <property type="term" value="F:hydrolase activity"/>
    <property type="evidence" value="ECO:0007669"/>
    <property type="project" value="UniProtKB-KW"/>
</dbReference>